<evidence type="ECO:0000313" key="3">
    <source>
        <dbReference type="Proteomes" id="UP000707356"/>
    </source>
</evidence>
<evidence type="ECO:0000313" key="2">
    <source>
        <dbReference type="EMBL" id="MBW4464938.1"/>
    </source>
</evidence>
<feature type="compositionally biased region" description="Basic and acidic residues" evidence="1">
    <location>
        <begin position="1"/>
        <end position="23"/>
    </location>
</feature>
<organism evidence="2 3">
    <name type="scientific">Pegethrix bostrychoides GSE-TBD4-15B</name>
    <dbReference type="NCBI Taxonomy" id="2839662"/>
    <lineage>
        <taxon>Bacteria</taxon>
        <taxon>Bacillati</taxon>
        <taxon>Cyanobacteriota</taxon>
        <taxon>Cyanophyceae</taxon>
        <taxon>Oculatellales</taxon>
        <taxon>Oculatellaceae</taxon>
        <taxon>Pegethrix</taxon>
    </lineage>
</organism>
<dbReference type="EMBL" id="JAHHHV010000025">
    <property type="protein sequence ID" value="MBW4464938.1"/>
    <property type="molecule type" value="Genomic_DNA"/>
</dbReference>
<accession>A0A951U3R7</accession>
<sequence length="83" mass="9387">MVNQSTDRKIENTPDKISEETLRDMQPNSSAFKSNINESQTITSRQSQTNNPKQTIPNKMLPKKPVVAKPQASIFKLFNLQAI</sequence>
<evidence type="ECO:0000256" key="1">
    <source>
        <dbReference type="SAM" id="MobiDB-lite"/>
    </source>
</evidence>
<feature type="compositionally biased region" description="Polar residues" evidence="1">
    <location>
        <begin position="26"/>
        <end position="57"/>
    </location>
</feature>
<comment type="caution">
    <text evidence="2">The sequence shown here is derived from an EMBL/GenBank/DDBJ whole genome shotgun (WGS) entry which is preliminary data.</text>
</comment>
<protein>
    <submittedName>
        <fullName evidence="2">Uncharacterized protein</fullName>
    </submittedName>
</protein>
<proteinExistence type="predicted"/>
<feature type="region of interest" description="Disordered" evidence="1">
    <location>
        <begin position="1"/>
        <end position="65"/>
    </location>
</feature>
<reference evidence="2" key="2">
    <citation type="journal article" date="2022" name="Microbiol. Resour. Announc.">
        <title>Metagenome Sequencing to Explore Phylogenomics of Terrestrial Cyanobacteria.</title>
        <authorList>
            <person name="Ward R.D."/>
            <person name="Stajich J.E."/>
            <person name="Johansen J.R."/>
            <person name="Huntemann M."/>
            <person name="Clum A."/>
            <person name="Foster B."/>
            <person name="Foster B."/>
            <person name="Roux S."/>
            <person name="Palaniappan K."/>
            <person name="Varghese N."/>
            <person name="Mukherjee S."/>
            <person name="Reddy T.B.K."/>
            <person name="Daum C."/>
            <person name="Copeland A."/>
            <person name="Chen I.A."/>
            <person name="Ivanova N.N."/>
            <person name="Kyrpides N.C."/>
            <person name="Shapiro N."/>
            <person name="Eloe-Fadrosh E.A."/>
            <person name="Pietrasiak N."/>
        </authorList>
    </citation>
    <scope>NUCLEOTIDE SEQUENCE</scope>
    <source>
        <strain evidence="2">GSE-TBD4-15B</strain>
    </source>
</reference>
<dbReference type="Proteomes" id="UP000707356">
    <property type="component" value="Unassembled WGS sequence"/>
</dbReference>
<dbReference type="AlphaFoldDB" id="A0A951U3R7"/>
<gene>
    <name evidence="2" type="ORF">KME07_05795</name>
</gene>
<reference evidence="2" key="1">
    <citation type="submission" date="2021-05" db="EMBL/GenBank/DDBJ databases">
        <authorList>
            <person name="Pietrasiak N."/>
            <person name="Ward R."/>
            <person name="Stajich J.E."/>
            <person name="Kurbessoian T."/>
        </authorList>
    </citation>
    <scope>NUCLEOTIDE SEQUENCE</scope>
    <source>
        <strain evidence="2">GSE-TBD4-15B</strain>
    </source>
</reference>
<name>A0A951U3R7_9CYAN</name>